<dbReference type="InterPro" id="IPR017853">
    <property type="entry name" value="GH"/>
</dbReference>
<dbReference type="Pfam" id="PF13547">
    <property type="entry name" value="GTA_TIM"/>
    <property type="match status" value="1"/>
</dbReference>
<dbReference type="Pfam" id="PF13550">
    <property type="entry name" value="Phage-tail_3"/>
    <property type="match status" value="1"/>
</dbReference>
<gene>
    <name evidence="4" type="ORF">ACFOOL_07455</name>
</gene>
<name>A0ABV7X3D9_9HYPH</name>
<dbReference type="RefSeq" id="WP_380096315.1">
    <property type="nucleotide sequence ID" value="NZ_JBHRYD010000005.1"/>
</dbReference>
<protein>
    <submittedName>
        <fullName evidence="4">Glycoside hydrolase/phage tail family protein</fullName>
    </submittedName>
</protein>
<sequence>MATLALSVAGQFAGGLVGGPIGATIGRALGALAGSVVDGMLFGPERKTPETPMFDVRLGGSSEGLGVPRLYGWGRLSGNIIWGRELVRHVTETAGSKGFGQSREPERHEEILASFAVAFCEGRVARLGRIWADGQLLDTRGLNLRFYAGDEDQLPDSLIEAVQGAGNAPAYRGLCYLVVENLPLSRFGNRIPQLSAELCRLAGDLEPSIRAVTVIPGATEFGYDPKPRIRVLGPGKGVSENAHLLPGKSDWTCSIDELTALCPNLEHVALVVSWFGSDLRCGDCAITPKVEGASRTIEGTSWGVAGYTRATAPVVSQHGGGPAYGGTPSDGAVRAAIADLKARGLKVTLYPFILMDVPAGNGKPDPHGGGEQPSYPWRGRITCHPAPGEPGSPDGTAIAAAQIASIVPRYRAMMLHYAGLAQAAGGVDALLIGSEMVGLTGVRGPEDSFPFVAALVDLARDVRAIVGNGTKLTYAADWSEYSGQQRGNEKFFHLDPLWAAPEIDAIGIDCYMPLADWRDNENQADADRAATGYELDYLAGNIAGGEGHDWYYASAADRRAQSRTPIADDAHGEAWIWRYKDILSFWSQPHHDRPGGVRNAAPTAWVPRSKPVWLTEIGCGAVDKGANQPNVFGDEKSGEDGRPYFSSGLPDGLIQRQLLRAHHLHWSDPAHNPPGMVDPARLYCWTWDARPYPSFPTLANVWSDGANHRNGHWLTGRLGMLASDELIGAIAREHGCTLEAVPAAPLLGGFTINGPGTAREAIEPLLELTGQTLTARGERLVGVAQGAGAGMTLDPEALAVTDGPVLARRRGDVAERPGRLGLGHYDRERDYLAATVTALRPGGGPLVSEMLPVVLDGAAARRGAERLLDRRGIAGDRLDFALPPDQVALEPGDRIRMPGLAEGPFEITEIRDGAVRRVTAGAVLRADAVAADVQRPRSGAAAPMADVTPVIVTAHLPPLPSDPARSRLAIGAYANPWPGPLRVSEEATGAPLAELARPAFLGTLLAALEPGSTTVWDRGGAIEVEMASGHLADSADAAALAGSNRLALENDAGGWEVIGFARAELLAPGQYRLTRLLRGLEGSEAGMGPAAAGRRVLLLDQRVAMLPVDAHRIGESRTLRCHAGDNDAAGQALAVMPDAAPALPLAPAHLRARRREDGAIAFDWTRRSRADGDGWGVAEPPLEHAPEAWRVTVFAGAAEKRVIEASSPTALYGAAEQVEDFGGPAGPFSFAVAQVSPVLGPGHEARGIFHG</sequence>
<dbReference type="Proteomes" id="UP001595613">
    <property type="component" value="Unassembled WGS sequence"/>
</dbReference>
<dbReference type="Gene3D" id="3.20.20.80">
    <property type="entry name" value="Glycosidases"/>
    <property type="match status" value="1"/>
</dbReference>
<feature type="domain" description="GTA TIM-barrel-like" evidence="1">
    <location>
        <begin position="409"/>
        <end position="696"/>
    </location>
</feature>
<evidence type="ECO:0000313" key="4">
    <source>
        <dbReference type="EMBL" id="MFC3704590.1"/>
    </source>
</evidence>
<organism evidence="4 5">
    <name type="scientific">Devosia honganensis</name>
    <dbReference type="NCBI Taxonomy" id="1610527"/>
    <lineage>
        <taxon>Bacteria</taxon>
        <taxon>Pseudomonadati</taxon>
        <taxon>Pseudomonadota</taxon>
        <taxon>Alphaproteobacteria</taxon>
        <taxon>Hyphomicrobiales</taxon>
        <taxon>Devosiaceae</taxon>
        <taxon>Devosia</taxon>
    </lineage>
</organism>
<feature type="domain" description="Tip attachment protein J" evidence="2">
    <location>
        <begin position="755"/>
        <end position="911"/>
    </location>
</feature>
<keyword evidence="5" id="KW-1185">Reference proteome</keyword>
<dbReference type="InterPro" id="IPR056490">
    <property type="entry name" value="Rcc01698_C"/>
</dbReference>
<dbReference type="GO" id="GO:0016787">
    <property type="term" value="F:hydrolase activity"/>
    <property type="evidence" value="ECO:0007669"/>
    <property type="project" value="UniProtKB-KW"/>
</dbReference>
<evidence type="ECO:0000313" key="5">
    <source>
        <dbReference type="Proteomes" id="UP001595613"/>
    </source>
</evidence>
<evidence type="ECO:0000259" key="1">
    <source>
        <dbReference type="Pfam" id="PF13547"/>
    </source>
</evidence>
<dbReference type="InterPro" id="IPR025195">
    <property type="entry name" value="GTA_TIM_dom"/>
</dbReference>
<dbReference type="EMBL" id="JBHRYD010000005">
    <property type="protein sequence ID" value="MFC3704590.1"/>
    <property type="molecule type" value="Genomic_DNA"/>
</dbReference>
<dbReference type="CDD" id="cd19607">
    <property type="entry name" value="GTA_TIM-barrel-like"/>
    <property type="match status" value="1"/>
</dbReference>
<keyword evidence="4" id="KW-0378">Hydrolase</keyword>
<proteinExistence type="predicted"/>
<evidence type="ECO:0000259" key="3">
    <source>
        <dbReference type="Pfam" id="PF23666"/>
    </source>
</evidence>
<dbReference type="SUPFAM" id="SSF51445">
    <property type="entry name" value="(Trans)glycosidases"/>
    <property type="match status" value="1"/>
</dbReference>
<dbReference type="Pfam" id="PF23666">
    <property type="entry name" value="Rcc01698_C"/>
    <property type="match status" value="1"/>
</dbReference>
<accession>A0ABV7X3D9</accession>
<comment type="caution">
    <text evidence="4">The sequence shown here is derived from an EMBL/GenBank/DDBJ whole genome shotgun (WGS) entry which is preliminary data.</text>
</comment>
<evidence type="ECO:0000259" key="2">
    <source>
        <dbReference type="Pfam" id="PF13550"/>
    </source>
</evidence>
<reference evidence="5" key="1">
    <citation type="journal article" date="2019" name="Int. J. Syst. Evol. Microbiol.">
        <title>The Global Catalogue of Microorganisms (GCM) 10K type strain sequencing project: providing services to taxonomists for standard genome sequencing and annotation.</title>
        <authorList>
            <consortium name="The Broad Institute Genomics Platform"/>
            <consortium name="The Broad Institute Genome Sequencing Center for Infectious Disease"/>
            <person name="Wu L."/>
            <person name="Ma J."/>
        </authorList>
    </citation>
    <scope>NUCLEOTIDE SEQUENCE [LARGE SCALE GENOMIC DNA]</scope>
    <source>
        <strain evidence="5">KCTC 42281</strain>
    </source>
</reference>
<feature type="domain" description="Rcc01698-like C-terminal" evidence="3">
    <location>
        <begin position="999"/>
        <end position="1096"/>
    </location>
</feature>
<dbReference type="InterPro" id="IPR032876">
    <property type="entry name" value="J_dom"/>
</dbReference>